<evidence type="ECO:0000313" key="5">
    <source>
        <dbReference type="Proteomes" id="UP000606193"/>
    </source>
</evidence>
<feature type="region of interest" description="Disordered" evidence="2">
    <location>
        <begin position="245"/>
        <end position="283"/>
    </location>
</feature>
<evidence type="ECO:0000313" key="4">
    <source>
        <dbReference type="EMBL" id="MBC8561396.1"/>
    </source>
</evidence>
<dbReference type="RefSeq" id="WP_249297061.1">
    <property type="nucleotide sequence ID" value="NZ_JACRSX010000001.1"/>
</dbReference>
<keyword evidence="1" id="KW-0175">Coiled coil</keyword>
<evidence type="ECO:0000256" key="2">
    <source>
        <dbReference type="SAM" id="MobiDB-lite"/>
    </source>
</evidence>
<feature type="transmembrane region" description="Helical" evidence="3">
    <location>
        <begin position="397"/>
        <end position="419"/>
    </location>
</feature>
<dbReference type="Pfam" id="PF22564">
    <property type="entry name" value="HAAS"/>
    <property type="match status" value="1"/>
</dbReference>
<keyword evidence="5" id="KW-1185">Reference proteome</keyword>
<evidence type="ECO:0000256" key="3">
    <source>
        <dbReference type="SAM" id="Phobius"/>
    </source>
</evidence>
<sequence>MTKFEFLGDLSRLIADLPQEEIEQAMEYYEDYFADAGPEKEQEIIRDFISPAYIAEQLREASLQRQKAAAQASVQEEEKQAAAARAQAAASKPPVYSRKLAAQAQKNASMATSTGFVTQTPTVKTKPPVSPAQAAASIATAPISGQAVSTPTMPSGASAAPVTPGNPVPPQPQNAPTIQRPQTFGQAGTASQAAAASIAATPTPAQVAASLSGAQTPAQAAASLSGAQTPAQAAASLSGAQTPAQAAVQASASSEQPSKASSMRNSIFRDDTEEDKKKAEEELAKRNKTKVDIKSINSTTSKVNKKQSKAEAKRNAAIEKANNAERYSSSKKLVIGIVLLITCPIWLTLLGVILGVFLLGVCAVAGCILAGIGCFAASLSSIALTLLALLSVQIPTGIFTLGSVLFLFAAGCGLCFLGYKLATRILPGAYFSIKVLFNGIKARLARLALK</sequence>
<feature type="coiled-coil region" evidence="1">
    <location>
        <begin position="58"/>
        <end position="87"/>
    </location>
</feature>
<evidence type="ECO:0008006" key="6">
    <source>
        <dbReference type="Google" id="ProtNLM"/>
    </source>
</evidence>
<feature type="transmembrane region" description="Helical" evidence="3">
    <location>
        <begin position="333"/>
        <end position="357"/>
    </location>
</feature>
<feature type="compositionally biased region" description="Low complexity" evidence="2">
    <location>
        <begin position="245"/>
        <end position="262"/>
    </location>
</feature>
<feature type="compositionally biased region" description="Basic and acidic residues" evidence="2">
    <location>
        <begin position="267"/>
        <end position="283"/>
    </location>
</feature>
<reference evidence="4 5" key="1">
    <citation type="submission" date="2020-08" db="EMBL/GenBank/DDBJ databases">
        <title>Genome public.</title>
        <authorList>
            <person name="Liu C."/>
            <person name="Sun Q."/>
        </authorList>
    </citation>
    <scope>NUCLEOTIDE SEQUENCE [LARGE SCALE GENOMIC DNA]</scope>
    <source>
        <strain evidence="4 5">NSJ-37</strain>
    </source>
</reference>
<comment type="caution">
    <text evidence="4">The sequence shown here is derived from an EMBL/GenBank/DDBJ whole genome shotgun (WGS) entry which is preliminary data.</text>
</comment>
<feature type="compositionally biased region" description="Pro residues" evidence="2">
    <location>
        <begin position="164"/>
        <end position="173"/>
    </location>
</feature>
<keyword evidence="3" id="KW-1133">Transmembrane helix</keyword>
<accession>A0ABR7MYE1</accession>
<feature type="compositionally biased region" description="Polar residues" evidence="2">
    <location>
        <begin position="146"/>
        <end position="155"/>
    </location>
</feature>
<keyword evidence="3" id="KW-0812">Transmembrane</keyword>
<gene>
    <name evidence="4" type="ORF">H8704_01905</name>
</gene>
<keyword evidence="3" id="KW-0472">Membrane</keyword>
<protein>
    <recommendedName>
        <fullName evidence="6">DUF1700 domain-containing protein</fullName>
    </recommendedName>
</protein>
<feature type="region of interest" description="Disordered" evidence="2">
    <location>
        <begin position="146"/>
        <end position="190"/>
    </location>
</feature>
<organism evidence="4 5">
    <name type="scientific">Jutongia huaianensis</name>
    <dbReference type="NCBI Taxonomy" id="2763668"/>
    <lineage>
        <taxon>Bacteria</taxon>
        <taxon>Bacillati</taxon>
        <taxon>Bacillota</taxon>
        <taxon>Clostridia</taxon>
        <taxon>Lachnospirales</taxon>
        <taxon>Lachnospiraceae</taxon>
        <taxon>Jutongia</taxon>
    </lineage>
</organism>
<name>A0ABR7MYE1_9FIRM</name>
<feature type="transmembrane region" description="Helical" evidence="3">
    <location>
        <begin position="363"/>
        <end position="390"/>
    </location>
</feature>
<dbReference type="EMBL" id="JACRSX010000001">
    <property type="protein sequence ID" value="MBC8561396.1"/>
    <property type="molecule type" value="Genomic_DNA"/>
</dbReference>
<feature type="compositionally biased region" description="Low complexity" evidence="2">
    <location>
        <begin position="174"/>
        <end position="190"/>
    </location>
</feature>
<evidence type="ECO:0000256" key="1">
    <source>
        <dbReference type="SAM" id="Coils"/>
    </source>
</evidence>
<dbReference type="Proteomes" id="UP000606193">
    <property type="component" value="Unassembled WGS sequence"/>
</dbReference>
<proteinExistence type="predicted"/>